<evidence type="ECO:0000313" key="2">
    <source>
        <dbReference type="Proteomes" id="UP000010880"/>
    </source>
</evidence>
<dbReference type="RefSeq" id="WP_015326866.1">
    <property type="nucleotide sequence ID" value="NC_019978.1"/>
</dbReference>
<gene>
    <name evidence="1" type="ordered locus">Halha_1196</name>
</gene>
<dbReference type="STRING" id="748449.Halha_1196"/>
<keyword evidence="2" id="KW-1185">Reference proteome</keyword>
<dbReference type="EMBL" id="CP003359">
    <property type="protein sequence ID" value="AGB41144.1"/>
    <property type="molecule type" value="Genomic_DNA"/>
</dbReference>
<evidence type="ECO:0000313" key="1">
    <source>
        <dbReference type="EMBL" id="AGB41144.1"/>
    </source>
</evidence>
<protein>
    <submittedName>
        <fullName evidence="1">Uncharacterized protein</fullName>
    </submittedName>
</protein>
<dbReference type="Proteomes" id="UP000010880">
    <property type="component" value="Chromosome"/>
</dbReference>
<dbReference type="AlphaFoldDB" id="L0K9U0"/>
<proteinExistence type="predicted"/>
<accession>L0K9U0</accession>
<reference evidence="2" key="1">
    <citation type="submission" date="2012-02" db="EMBL/GenBank/DDBJ databases">
        <title>The complete genome of Halobacteroides halobius DSM 5150.</title>
        <authorList>
            <person name="Lucas S."/>
            <person name="Copeland A."/>
            <person name="Lapidus A."/>
            <person name="Glavina del Rio T."/>
            <person name="Dalin E."/>
            <person name="Tice H."/>
            <person name="Bruce D."/>
            <person name="Goodwin L."/>
            <person name="Pitluck S."/>
            <person name="Peters L."/>
            <person name="Mikhailova N."/>
            <person name="Gu W."/>
            <person name="Kyrpides N."/>
            <person name="Mavromatis K."/>
            <person name="Ivanova N."/>
            <person name="Brettin T."/>
            <person name="Detter J.C."/>
            <person name="Han C."/>
            <person name="Larimer F."/>
            <person name="Land M."/>
            <person name="Hauser L."/>
            <person name="Markowitz V."/>
            <person name="Cheng J.-F."/>
            <person name="Hugenholtz P."/>
            <person name="Woyke T."/>
            <person name="Wu D."/>
            <person name="Tindall B."/>
            <person name="Pomrenke H."/>
            <person name="Brambilla E."/>
            <person name="Klenk H.-P."/>
            <person name="Eisen J.A."/>
        </authorList>
    </citation>
    <scope>NUCLEOTIDE SEQUENCE [LARGE SCALE GENOMIC DNA]</scope>
    <source>
        <strain evidence="2">ATCC 35273 / DSM 5150 / MD-1</strain>
    </source>
</reference>
<sequence length="97" mass="11115">MENLIIPGQVQSDYQAGKISEEVYQMLCLIFAKFLEEEFTVSDLLEQGTVNEVKTNELLDQIVETGYITKVNSAQQIYQVKEFYQEGVKLALAQMEE</sequence>
<dbReference type="HOGENOM" id="CLU_2342851_0_0_9"/>
<dbReference type="KEGG" id="hhl:Halha_1196"/>
<organism evidence="1 2">
    <name type="scientific">Halobacteroides halobius (strain ATCC 35273 / DSM 5150 / MD-1)</name>
    <dbReference type="NCBI Taxonomy" id="748449"/>
    <lineage>
        <taxon>Bacteria</taxon>
        <taxon>Bacillati</taxon>
        <taxon>Bacillota</taxon>
        <taxon>Clostridia</taxon>
        <taxon>Halanaerobiales</taxon>
        <taxon>Halobacteroidaceae</taxon>
        <taxon>Halobacteroides</taxon>
    </lineage>
</organism>
<name>L0K9U0_HALHC</name>